<name>A0ABT2JJX5_9PSEU</name>
<dbReference type="Proteomes" id="UP001156441">
    <property type="component" value="Unassembled WGS sequence"/>
</dbReference>
<protein>
    <submittedName>
        <fullName evidence="1">Uncharacterized protein</fullName>
    </submittedName>
</protein>
<reference evidence="1 2" key="1">
    <citation type="submission" date="2021-02" db="EMBL/GenBank/DDBJ databases">
        <title>Actinophytocola xerophila sp. nov., isolated from soil of cotton cropping field.</title>
        <authorList>
            <person name="Huang R."/>
            <person name="Chen X."/>
            <person name="Ge X."/>
            <person name="Liu W."/>
        </authorList>
    </citation>
    <scope>NUCLEOTIDE SEQUENCE [LARGE SCALE GENOMIC DNA]</scope>
    <source>
        <strain evidence="1 2">S1-96</strain>
    </source>
</reference>
<gene>
    <name evidence="1" type="ORF">JT362_34265</name>
</gene>
<evidence type="ECO:0000313" key="2">
    <source>
        <dbReference type="Proteomes" id="UP001156441"/>
    </source>
</evidence>
<evidence type="ECO:0000313" key="1">
    <source>
        <dbReference type="EMBL" id="MCT2588188.1"/>
    </source>
</evidence>
<keyword evidence="2" id="KW-1185">Reference proteome</keyword>
<dbReference type="EMBL" id="JAFFZE010000034">
    <property type="protein sequence ID" value="MCT2588188.1"/>
    <property type="molecule type" value="Genomic_DNA"/>
</dbReference>
<organism evidence="1 2">
    <name type="scientific">Actinophytocola gossypii</name>
    <dbReference type="NCBI Taxonomy" id="2812003"/>
    <lineage>
        <taxon>Bacteria</taxon>
        <taxon>Bacillati</taxon>
        <taxon>Actinomycetota</taxon>
        <taxon>Actinomycetes</taxon>
        <taxon>Pseudonocardiales</taxon>
        <taxon>Pseudonocardiaceae</taxon>
    </lineage>
</organism>
<proteinExistence type="predicted"/>
<sequence length="84" mass="8979">MENITLMRTPGLPVSGATGAFPVSGAFLAQMPQVKCVHAMKPVRRERISAVVTITAATTVRVQAPIAAVDYLSDPSALTRERRT</sequence>
<comment type="caution">
    <text evidence="1">The sequence shown here is derived from an EMBL/GenBank/DDBJ whole genome shotgun (WGS) entry which is preliminary data.</text>
</comment>
<dbReference type="RefSeq" id="WP_260196140.1">
    <property type="nucleotide sequence ID" value="NZ_JAFFZE010000034.1"/>
</dbReference>
<accession>A0ABT2JJX5</accession>